<dbReference type="GO" id="GO:0005524">
    <property type="term" value="F:ATP binding"/>
    <property type="evidence" value="ECO:0007669"/>
    <property type="project" value="UniProtKB-KW"/>
</dbReference>
<feature type="compositionally biased region" description="Basic and acidic residues" evidence="7">
    <location>
        <begin position="1458"/>
        <end position="1468"/>
    </location>
</feature>
<feature type="transmembrane region" description="Helical" evidence="8">
    <location>
        <begin position="72"/>
        <end position="93"/>
    </location>
</feature>
<dbReference type="InterPro" id="IPR003593">
    <property type="entry name" value="AAA+_ATPase"/>
</dbReference>
<feature type="region of interest" description="Disordered" evidence="7">
    <location>
        <begin position="1457"/>
        <end position="1482"/>
    </location>
</feature>
<dbReference type="CDD" id="cd18577">
    <property type="entry name" value="ABC_6TM_Pgp_ABCB1_D1_like"/>
    <property type="match status" value="1"/>
</dbReference>
<feature type="domain" description="ABC transporter" evidence="9">
    <location>
        <begin position="1156"/>
        <end position="1452"/>
    </location>
</feature>
<feature type="compositionally biased region" description="Low complexity" evidence="7">
    <location>
        <begin position="1221"/>
        <end position="1233"/>
    </location>
</feature>
<dbReference type="GO" id="GO:0090374">
    <property type="term" value="P:oligopeptide export from mitochondrion"/>
    <property type="evidence" value="ECO:0007669"/>
    <property type="project" value="TreeGrafter"/>
</dbReference>
<dbReference type="InterPro" id="IPR036640">
    <property type="entry name" value="ABC1_TM_sf"/>
</dbReference>
<evidence type="ECO:0000259" key="9">
    <source>
        <dbReference type="PROSITE" id="PS50893"/>
    </source>
</evidence>
<name>A0AAN6UZI5_9PEZI</name>
<dbReference type="Gene3D" id="1.20.1560.10">
    <property type="entry name" value="ABC transporter type 1, transmembrane domain"/>
    <property type="match status" value="2"/>
</dbReference>
<evidence type="ECO:0000259" key="10">
    <source>
        <dbReference type="PROSITE" id="PS50929"/>
    </source>
</evidence>
<dbReference type="InterPro" id="IPR039421">
    <property type="entry name" value="Type_1_exporter"/>
</dbReference>
<dbReference type="SUPFAM" id="SSF90123">
    <property type="entry name" value="ABC transporter transmembrane region"/>
    <property type="match status" value="2"/>
</dbReference>
<accession>A0AAN6UZI5</accession>
<dbReference type="PROSITE" id="PS00211">
    <property type="entry name" value="ABC_TRANSPORTER_1"/>
    <property type="match status" value="1"/>
</dbReference>
<evidence type="ECO:0000313" key="12">
    <source>
        <dbReference type="Proteomes" id="UP001302676"/>
    </source>
</evidence>
<dbReference type="Pfam" id="PF00005">
    <property type="entry name" value="ABC_tran"/>
    <property type="match status" value="2"/>
</dbReference>
<feature type="transmembrane region" description="Helical" evidence="8">
    <location>
        <begin position="875"/>
        <end position="898"/>
    </location>
</feature>
<feature type="transmembrane region" description="Helical" evidence="8">
    <location>
        <begin position="1102"/>
        <end position="1123"/>
    </location>
</feature>
<dbReference type="Proteomes" id="UP001302676">
    <property type="component" value="Unassembled WGS sequence"/>
</dbReference>
<comment type="subcellular location">
    <subcellularLocation>
        <location evidence="1">Membrane</location>
        <topology evidence="1">Multi-pass membrane protein</topology>
    </subcellularLocation>
</comment>
<evidence type="ECO:0000256" key="4">
    <source>
        <dbReference type="ARBA" id="ARBA00022840"/>
    </source>
</evidence>
<feature type="transmembrane region" description="Helical" evidence="8">
    <location>
        <begin position="121"/>
        <end position="145"/>
    </location>
</feature>
<feature type="transmembrane region" description="Helical" evidence="8">
    <location>
        <begin position="949"/>
        <end position="972"/>
    </location>
</feature>
<reference evidence="11" key="2">
    <citation type="submission" date="2023-05" db="EMBL/GenBank/DDBJ databases">
        <authorList>
            <consortium name="Lawrence Berkeley National Laboratory"/>
            <person name="Steindorff A."/>
            <person name="Hensen N."/>
            <person name="Bonometti L."/>
            <person name="Westerberg I."/>
            <person name="Brannstrom I.O."/>
            <person name="Guillou S."/>
            <person name="Cros-Aarteil S."/>
            <person name="Calhoun S."/>
            <person name="Haridas S."/>
            <person name="Kuo A."/>
            <person name="Mondo S."/>
            <person name="Pangilinan J."/>
            <person name="Riley R."/>
            <person name="Labutti K."/>
            <person name="Andreopoulos B."/>
            <person name="Lipzen A."/>
            <person name="Chen C."/>
            <person name="Yanf M."/>
            <person name="Daum C."/>
            <person name="Ng V."/>
            <person name="Clum A."/>
            <person name="Ohm R."/>
            <person name="Martin F."/>
            <person name="Silar P."/>
            <person name="Natvig D."/>
            <person name="Lalanne C."/>
            <person name="Gautier V."/>
            <person name="Ament-Velasquez S.L."/>
            <person name="Kruys A."/>
            <person name="Hutchinson M.I."/>
            <person name="Powell A.J."/>
            <person name="Barry K."/>
            <person name="Miller A.N."/>
            <person name="Grigoriev I.V."/>
            <person name="Debuchy R."/>
            <person name="Gladieux P."/>
            <person name="Thoren M.H."/>
            <person name="Johannesson H."/>
        </authorList>
    </citation>
    <scope>NUCLEOTIDE SEQUENCE</scope>
    <source>
        <strain evidence="11">CBS 141.50</strain>
    </source>
</reference>
<feature type="transmembrane region" description="Helical" evidence="8">
    <location>
        <begin position="225"/>
        <end position="245"/>
    </location>
</feature>
<evidence type="ECO:0000256" key="6">
    <source>
        <dbReference type="ARBA" id="ARBA00023136"/>
    </source>
</evidence>
<feature type="region of interest" description="Disordered" evidence="7">
    <location>
        <begin position="1"/>
        <end position="36"/>
    </location>
</feature>
<dbReference type="PROSITE" id="PS50893">
    <property type="entry name" value="ABC_TRANSPORTER_2"/>
    <property type="match status" value="2"/>
</dbReference>
<dbReference type="RefSeq" id="XP_062634716.1">
    <property type="nucleotide sequence ID" value="XM_062784485.1"/>
</dbReference>
<evidence type="ECO:0000256" key="3">
    <source>
        <dbReference type="ARBA" id="ARBA00022741"/>
    </source>
</evidence>
<proteinExistence type="predicted"/>
<keyword evidence="4" id="KW-0067">ATP-binding</keyword>
<dbReference type="PANTHER" id="PTHR43394">
    <property type="entry name" value="ATP-DEPENDENT PERMEASE MDL1, MITOCHONDRIAL"/>
    <property type="match status" value="1"/>
</dbReference>
<dbReference type="SUPFAM" id="SSF52540">
    <property type="entry name" value="P-loop containing nucleoside triphosphate hydrolases"/>
    <property type="match status" value="2"/>
</dbReference>
<dbReference type="CDD" id="cd18578">
    <property type="entry name" value="ABC_6TM_Pgp_ABCB1_D2_like"/>
    <property type="match status" value="1"/>
</dbReference>
<feature type="transmembrane region" description="Helical" evidence="8">
    <location>
        <begin position="199"/>
        <end position="219"/>
    </location>
</feature>
<organism evidence="11 12">
    <name type="scientific">Dichotomopilus funicola</name>
    <dbReference type="NCBI Taxonomy" id="1934379"/>
    <lineage>
        <taxon>Eukaryota</taxon>
        <taxon>Fungi</taxon>
        <taxon>Dikarya</taxon>
        <taxon>Ascomycota</taxon>
        <taxon>Pezizomycotina</taxon>
        <taxon>Sordariomycetes</taxon>
        <taxon>Sordariomycetidae</taxon>
        <taxon>Sordariales</taxon>
        <taxon>Chaetomiaceae</taxon>
        <taxon>Dichotomopilus</taxon>
    </lineage>
</organism>
<dbReference type="PROSITE" id="PS50929">
    <property type="entry name" value="ABC_TM1F"/>
    <property type="match status" value="2"/>
</dbReference>
<reference evidence="11" key="1">
    <citation type="journal article" date="2023" name="Mol. Phylogenet. Evol.">
        <title>Genome-scale phylogeny and comparative genomics of the fungal order Sordariales.</title>
        <authorList>
            <person name="Hensen N."/>
            <person name="Bonometti L."/>
            <person name="Westerberg I."/>
            <person name="Brannstrom I.O."/>
            <person name="Guillou S."/>
            <person name="Cros-Aarteil S."/>
            <person name="Calhoun S."/>
            <person name="Haridas S."/>
            <person name="Kuo A."/>
            <person name="Mondo S."/>
            <person name="Pangilinan J."/>
            <person name="Riley R."/>
            <person name="LaButti K."/>
            <person name="Andreopoulos B."/>
            <person name="Lipzen A."/>
            <person name="Chen C."/>
            <person name="Yan M."/>
            <person name="Daum C."/>
            <person name="Ng V."/>
            <person name="Clum A."/>
            <person name="Steindorff A."/>
            <person name="Ohm R.A."/>
            <person name="Martin F."/>
            <person name="Silar P."/>
            <person name="Natvig D.O."/>
            <person name="Lalanne C."/>
            <person name="Gautier V."/>
            <person name="Ament-Velasquez S.L."/>
            <person name="Kruys A."/>
            <person name="Hutchinson M.I."/>
            <person name="Powell A.J."/>
            <person name="Barry K."/>
            <person name="Miller A.N."/>
            <person name="Grigoriev I.V."/>
            <person name="Debuchy R."/>
            <person name="Gladieux P."/>
            <person name="Hiltunen Thoren M."/>
            <person name="Johannesson H."/>
        </authorList>
    </citation>
    <scope>NUCLEOTIDE SEQUENCE</scope>
    <source>
        <strain evidence="11">CBS 141.50</strain>
    </source>
</reference>
<dbReference type="InterPro" id="IPR003439">
    <property type="entry name" value="ABC_transporter-like_ATP-bd"/>
</dbReference>
<feature type="transmembrane region" description="Helical" evidence="8">
    <location>
        <begin position="835"/>
        <end position="855"/>
    </location>
</feature>
<evidence type="ECO:0000256" key="5">
    <source>
        <dbReference type="ARBA" id="ARBA00022989"/>
    </source>
</evidence>
<dbReference type="GO" id="GO:0016887">
    <property type="term" value="F:ATP hydrolysis activity"/>
    <property type="evidence" value="ECO:0007669"/>
    <property type="project" value="InterPro"/>
</dbReference>
<keyword evidence="6 8" id="KW-0472">Membrane</keyword>
<dbReference type="GeneID" id="87821098"/>
<sequence>MASASNQRPGSWPTKGSTSSDHSSNQDGHSIINLDNLSKPTHQETARSSALSTSKSTFLHLFTFTPRQHIPLLLLSLTTSALVAAGRTAYAVFLGKFFQVVTSFGAGTLSSDEFLGEIGQWSVWMCVLGVGMWVASTVDVMCWVTGGEMRAREVRERVFAAVLGMRMGCLEGREEGVGGLAAGVAAQTHDLQTATSQTLGHLTTDVFIFLACLSVAFAYSYKLTLVMLSTAIPSALILYTLARLLDPAIAAQKRELAQAAKQVTAATTAIDLVKVYNAADYETFQFNAAIRRSARHYLRQVLCNCAQMGYVKLWMVMLFVLGFYFAVFLVRAGEMTAGDGLTTFYAALNAFQAVGGFGPHWLVIAKGMAAGRWLRGLAREGEEGEQRMGGWVRPEGCRGEVVMRDISFTYPSNPPNKPTIHPSTFHFPPGRPTFIVGASGSGKSTLGNLLIRLHDPRSGLITLDDRPLTSLDLTWLRQNVTLIQQSSSLFDATFFDNIALGALDPDTVSAASVHEAASMALLQSTIASLPDGIHTHLTSSGSSGGHNLSGGQKQRLALARARLRDPPVLILDEITSALDPVSSALVMEAIRLWRRGKTTIVVTHDVGGIEEGEYIYVMKEGRVVQEGERGVVAQEVGGVFRVLESGGNDGKSRVEWGSDSEVEEDVDGDCYVDPVEEAQYGQFLRGSLVNNRSVSVGLLGRFSFMAEPNIMATPLGRSASYRDRRVSTSVEGKPVPRRSSRVPSIQVIAQRGLDVQRSRTPNARQALRQKGMDVESQVAMESLENFFLERPAKANKNSTKTKTTKSPTEQLPSLLTILRTVWPTLDATGRLQFTLGLLSCLLMALSTPVFSYFFANLLNQFWAPPTGSSQAQTSKYAAILSTIALIDATSTFSAYYLLSLTAQQWTNTLRAEALSRILSQPKSWFSSSNHSPARITQCLNHNAEEMRKLVCLFLPIVLVVITMIISALAWALLIRWDLTLVTLAGVPVAFAAARLNARVSETWEGKCEDAVSTGTGAVMGEVLGNMGVIRALTLESHFRGKHAAAAKATLRVGLKRAGRVGVFYGLHQSVSFFVAALVFWYGARILSQGLVSVVDVVRVMNLLLFSLGTSVGMLGNIPQIAAAKTMAVQMLYFANLSYTASHEAKGGKRLATPLPVRMSNLRFAYPGTPGTPQRQVLRNVNLQVRAGECTAIVGASGCGKSTIASLLLRLYDPLPADTTANPNPFFSSPPDNNHNNKDKNNNSISPIAEHPTTDHPLTYASHPPSFLHTPSLRSHIAYVPQTPFLFPTTIRQNILYGLPETDQLYHDEANLHWAARMAGIHEFVIGLEGGYDTILGGSTPPSHSGEGGGRGGAVANVSGGQAQRICIARALVRRPKLLVMDEPTSALDGESARGVRGVLRGLVDPVVVITHSKEMMRLADRVVMVEDGVVVEEGGYEELVGRVGGKFAGLVGGGVWEGGEREKRDGKGKGKGKERKGVEGRREDALRRLEGGGVV</sequence>
<evidence type="ECO:0000256" key="7">
    <source>
        <dbReference type="SAM" id="MobiDB-lite"/>
    </source>
</evidence>
<feature type="domain" description="ABC transmembrane type-1" evidence="10">
    <location>
        <begin position="74"/>
        <end position="366"/>
    </location>
</feature>
<dbReference type="GO" id="GO:0015421">
    <property type="term" value="F:ABC-type oligopeptide transporter activity"/>
    <property type="evidence" value="ECO:0007669"/>
    <property type="project" value="TreeGrafter"/>
</dbReference>
<comment type="caution">
    <text evidence="11">The sequence shown here is derived from an EMBL/GenBank/DDBJ whole genome shotgun (WGS) entry which is preliminary data.</text>
</comment>
<dbReference type="GO" id="GO:0005743">
    <property type="term" value="C:mitochondrial inner membrane"/>
    <property type="evidence" value="ECO:0007669"/>
    <property type="project" value="TreeGrafter"/>
</dbReference>
<evidence type="ECO:0000256" key="2">
    <source>
        <dbReference type="ARBA" id="ARBA00022692"/>
    </source>
</evidence>
<keyword evidence="12" id="KW-1185">Reference proteome</keyword>
<protein>
    <submittedName>
        <fullName evidence="11">P-loop containing nucleoside triphosphate hydrolase protein</fullName>
    </submittedName>
</protein>
<dbReference type="SMART" id="SM00382">
    <property type="entry name" value="AAA"/>
    <property type="match status" value="2"/>
</dbReference>
<feature type="domain" description="ABC transporter" evidence="9">
    <location>
        <begin position="401"/>
        <end position="645"/>
    </location>
</feature>
<feature type="domain" description="ABC transmembrane type-1" evidence="10">
    <location>
        <begin position="835"/>
        <end position="1122"/>
    </location>
</feature>
<keyword evidence="11" id="KW-0378">Hydrolase</keyword>
<feature type="region of interest" description="Disordered" evidence="7">
    <location>
        <begin position="1221"/>
        <end position="1256"/>
    </location>
</feature>
<dbReference type="InterPro" id="IPR027417">
    <property type="entry name" value="P-loop_NTPase"/>
</dbReference>
<evidence type="ECO:0000313" key="11">
    <source>
        <dbReference type="EMBL" id="KAK4141345.1"/>
    </source>
</evidence>
<dbReference type="Gene3D" id="3.40.50.300">
    <property type="entry name" value="P-loop containing nucleotide triphosphate hydrolases"/>
    <property type="match status" value="2"/>
</dbReference>
<keyword evidence="3" id="KW-0547">Nucleotide-binding</keyword>
<feature type="transmembrane region" description="Helical" evidence="8">
    <location>
        <begin position="344"/>
        <end position="365"/>
    </location>
</feature>
<dbReference type="InterPro" id="IPR011527">
    <property type="entry name" value="ABC1_TM_dom"/>
</dbReference>
<dbReference type="PANTHER" id="PTHR43394:SF15">
    <property type="entry name" value="ALPHA-FACTOR-TRANSPORTING ATPASE"/>
    <property type="match status" value="1"/>
</dbReference>
<dbReference type="Pfam" id="PF00664">
    <property type="entry name" value="ABC_membrane"/>
    <property type="match status" value="2"/>
</dbReference>
<dbReference type="EMBL" id="MU853613">
    <property type="protein sequence ID" value="KAK4141345.1"/>
    <property type="molecule type" value="Genomic_DNA"/>
</dbReference>
<keyword evidence="5 8" id="KW-1133">Transmembrane helix</keyword>
<gene>
    <name evidence="11" type="ORF">C8A04DRAFT_39182</name>
</gene>
<keyword evidence="2 8" id="KW-0812">Transmembrane</keyword>
<feature type="transmembrane region" description="Helical" evidence="8">
    <location>
        <begin position="313"/>
        <end position="332"/>
    </location>
</feature>
<evidence type="ECO:0000256" key="1">
    <source>
        <dbReference type="ARBA" id="ARBA00004141"/>
    </source>
</evidence>
<evidence type="ECO:0000256" key="8">
    <source>
        <dbReference type="SAM" id="Phobius"/>
    </source>
</evidence>
<dbReference type="InterPro" id="IPR017871">
    <property type="entry name" value="ABC_transporter-like_CS"/>
</dbReference>